<dbReference type="GO" id="GO:0004314">
    <property type="term" value="F:[acyl-carrier-protein] S-malonyltransferase activity"/>
    <property type="evidence" value="ECO:0007669"/>
    <property type="project" value="UniProtKB-EC"/>
</dbReference>
<dbReference type="SUPFAM" id="SSF55048">
    <property type="entry name" value="Probable ACP-binding domain of malonyl-CoA ACP transacylase"/>
    <property type="match status" value="1"/>
</dbReference>
<dbReference type="PANTHER" id="PTHR42681">
    <property type="entry name" value="MALONYL-COA-ACYL CARRIER PROTEIN TRANSACYLASE, MITOCHONDRIAL"/>
    <property type="match status" value="1"/>
</dbReference>
<dbReference type="GO" id="GO:0006633">
    <property type="term" value="P:fatty acid biosynthetic process"/>
    <property type="evidence" value="ECO:0007669"/>
    <property type="project" value="TreeGrafter"/>
</dbReference>
<name>A0A7C5PHC9_9BACT</name>
<comment type="similarity">
    <text evidence="6">Belongs to the fabD family.</text>
</comment>
<accession>A0A7C5PHC9</accession>
<dbReference type="InterPro" id="IPR001227">
    <property type="entry name" value="Ac_transferase_dom_sf"/>
</dbReference>
<evidence type="ECO:0000256" key="4">
    <source>
        <dbReference type="ARBA" id="ARBA00023315"/>
    </source>
</evidence>
<keyword evidence="4 6" id="KW-0012">Acyltransferase</keyword>
<dbReference type="InterPro" id="IPR014043">
    <property type="entry name" value="Acyl_transferase_dom"/>
</dbReference>
<dbReference type="InterPro" id="IPR050858">
    <property type="entry name" value="Mal-CoA-ACP_Trans/PKS_FabD"/>
</dbReference>
<comment type="caution">
    <text evidence="9">The sequence shown here is derived from an EMBL/GenBank/DDBJ whole genome shotgun (WGS) entry which is preliminary data.</text>
</comment>
<proteinExistence type="inferred from homology"/>
<organism evidence="9">
    <name type="scientific">Thermodesulfobium narugense</name>
    <dbReference type="NCBI Taxonomy" id="184064"/>
    <lineage>
        <taxon>Bacteria</taxon>
        <taxon>Pseudomonadati</taxon>
        <taxon>Thermodesulfobiota</taxon>
        <taxon>Thermodesulfobiia</taxon>
        <taxon>Thermodesulfobiales</taxon>
        <taxon>Thermodesulfobiaceae</taxon>
        <taxon>Thermodesulfobium</taxon>
    </lineage>
</organism>
<dbReference type="InterPro" id="IPR024925">
    <property type="entry name" value="Malonyl_CoA-ACP_transAc"/>
</dbReference>
<keyword evidence="3 6" id="KW-0808">Transferase</keyword>
<sequence>MKEKTVLLFPGQGSQYVNMHLKLSIKSKEFIAKILDELNLSNILDLMSVSEESLLPTNVSQVAIISTSLGYLKDINDEGFRFEASAGHSLGEYGALVAAGVLSFKDAVRAVSVRGDLMGKCAARRGGSMVALLGFDKEMVEVLCKEASRFGVCVVANENSNQQIVVSGENKAIDWVLENYKDFKVKKAIKLKVEGAFHSPLMDDAAKEFRKFLVSLEFKDFKLPVYKNIDGMIYENTKYIPDILSKQIVSPVKWVDTIKNIIRDGYESCVEVGPKNILTTMLKRWTNLKCSALDGE</sequence>
<feature type="active site" evidence="7">
    <location>
        <position position="89"/>
    </location>
</feature>
<dbReference type="AlphaFoldDB" id="A0A7C5PHC9"/>
<evidence type="ECO:0000259" key="8">
    <source>
        <dbReference type="SMART" id="SM00827"/>
    </source>
</evidence>
<feature type="domain" description="Malonyl-CoA:ACP transacylase (MAT)" evidence="8">
    <location>
        <begin position="8"/>
        <end position="296"/>
    </location>
</feature>
<dbReference type="Gene3D" id="3.40.366.10">
    <property type="entry name" value="Malonyl-Coenzyme A Acyl Carrier Protein, domain 2"/>
    <property type="match status" value="1"/>
</dbReference>
<dbReference type="InterPro" id="IPR016035">
    <property type="entry name" value="Acyl_Trfase/lysoPLipase"/>
</dbReference>
<dbReference type="Gene3D" id="3.30.70.250">
    <property type="entry name" value="Malonyl-CoA ACP transacylase, ACP-binding"/>
    <property type="match status" value="1"/>
</dbReference>
<evidence type="ECO:0000256" key="5">
    <source>
        <dbReference type="ARBA" id="ARBA00048462"/>
    </source>
</evidence>
<comment type="catalytic activity">
    <reaction evidence="5 6">
        <text>holo-[ACP] + malonyl-CoA = malonyl-[ACP] + CoA</text>
        <dbReference type="Rhea" id="RHEA:41792"/>
        <dbReference type="Rhea" id="RHEA-COMP:9623"/>
        <dbReference type="Rhea" id="RHEA-COMP:9685"/>
        <dbReference type="ChEBI" id="CHEBI:57287"/>
        <dbReference type="ChEBI" id="CHEBI:57384"/>
        <dbReference type="ChEBI" id="CHEBI:64479"/>
        <dbReference type="ChEBI" id="CHEBI:78449"/>
        <dbReference type="EC" id="2.3.1.39"/>
    </reaction>
</comment>
<protein>
    <recommendedName>
        <fullName evidence="2 6">Malonyl CoA-acyl carrier protein transacylase</fullName>
        <ecNumber evidence="1 6">2.3.1.39</ecNumber>
    </recommendedName>
</protein>
<evidence type="ECO:0000256" key="6">
    <source>
        <dbReference type="PIRNR" id="PIRNR000446"/>
    </source>
</evidence>
<evidence type="ECO:0000256" key="3">
    <source>
        <dbReference type="ARBA" id="ARBA00022679"/>
    </source>
</evidence>
<dbReference type="EC" id="2.3.1.39" evidence="1 6"/>
<evidence type="ECO:0000256" key="7">
    <source>
        <dbReference type="PIRSR" id="PIRSR000446-1"/>
    </source>
</evidence>
<dbReference type="Pfam" id="PF00698">
    <property type="entry name" value="Acyl_transf_1"/>
    <property type="match status" value="1"/>
</dbReference>
<evidence type="ECO:0000256" key="2">
    <source>
        <dbReference type="ARBA" id="ARBA00018953"/>
    </source>
</evidence>
<dbReference type="SMART" id="SM00827">
    <property type="entry name" value="PKS_AT"/>
    <property type="match status" value="1"/>
</dbReference>
<dbReference type="PANTHER" id="PTHR42681:SF1">
    <property type="entry name" value="MALONYL-COA-ACYL CARRIER PROTEIN TRANSACYLASE, MITOCHONDRIAL"/>
    <property type="match status" value="1"/>
</dbReference>
<dbReference type="SUPFAM" id="SSF52151">
    <property type="entry name" value="FabD/lysophospholipase-like"/>
    <property type="match status" value="1"/>
</dbReference>
<gene>
    <name evidence="9" type="ORF">ENL70_05745</name>
</gene>
<feature type="active site" evidence="7">
    <location>
        <position position="198"/>
    </location>
</feature>
<reference evidence="9" key="1">
    <citation type="journal article" date="2020" name="mSystems">
        <title>Genome- and Community-Level Interaction Insights into Carbon Utilization and Element Cycling Functions of Hydrothermarchaeota in Hydrothermal Sediment.</title>
        <authorList>
            <person name="Zhou Z."/>
            <person name="Liu Y."/>
            <person name="Xu W."/>
            <person name="Pan J."/>
            <person name="Luo Z.H."/>
            <person name="Li M."/>
        </authorList>
    </citation>
    <scope>NUCLEOTIDE SEQUENCE [LARGE SCALE GENOMIC DNA]</scope>
    <source>
        <strain evidence="9">SpSt-1019</strain>
    </source>
</reference>
<dbReference type="InterPro" id="IPR016036">
    <property type="entry name" value="Malonyl_transacylase_ACP-bd"/>
</dbReference>
<dbReference type="PIRSF" id="PIRSF000446">
    <property type="entry name" value="Mct"/>
    <property type="match status" value="1"/>
</dbReference>
<dbReference type="EMBL" id="DRUY01000190">
    <property type="protein sequence ID" value="HHI66031.1"/>
    <property type="molecule type" value="Genomic_DNA"/>
</dbReference>
<evidence type="ECO:0000256" key="1">
    <source>
        <dbReference type="ARBA" id="ARBA00013258"/>
    </source>
</evidence>
<evidence type="ECO:0000313" key="9">
    <source>
        <dbReference type="EMBL" id="HHI66031.1"/>
    </source>
</evidence>